<protein>
    <submittedName>
        <fullName evidence="1">CLUMA_CG000122, isoform A</fullName>
    </submittedName>
</protein>
<keyword evidence="2" id="KW-1185">Reference proteome</keyword>
<sequence length="71" mass="7606">MSCCPSECQIQITCPEEAVCFPCSPESICCPQPIICKPAICGTVGPVGECWLDTPCVMMPGCYTAELVKPY</sequence>
<evidence type="ECO:0000313" key="2">
    <source>
        <dbReference type="Proteomes" id="UP000183832"/>
    </source>
</evidence>
<dbReference type="AlphaFoldDB" id="A0A1J1HGD3"/>
<name>A0A1J1HGD3_9DIPT</name>
<gene>
    <name evidence="1" type="ORF">CLUMA_CG000122</name>
</gene>
<organism evidence="1 2">
    <name type="scientific">Clunio marinus</name>
    <dbReference type="NCBI Taxonomy" id="568069"/>
    <lineage>
        <taxon>Eukaryota</taxon>
        <taxon>Metazoa</taxon>
        <taxon>Ecdysozoa</taxon>
        <taxon>Arthropoda</taxon>
        <taxon>Hexapoda</taxon>
        <taxon>Insecta</taxon>
        <taxon>Pterygota</taxon>
        <taxon>Neoptera</taxon>
        <taxon>Endopterygota</taxon>
        <taxon>Diptera</taxon>
        <taxon>Nematocera</taxon>
        <taxon>Chironomoidea</taxon>
        <taxon>Chironomidae</taxon>
        <taxon>Clunio</taxon>
    </lineage>
</organism>
<accession>A0A1J1HGD3</accession>
<proteinExistence type="predicted"/>
<dbReference type="Proteomes" id="UP000183832">
    <property type="component" value="Unassembled WGS sequence"/>
</dbReference>
<reference evidence="1 2" key="1">
    <citation type="submission" date="2015-04" db="EMBL/GenBank/DDBJ databases">
        <authorList>
            <person name="Syromyatnikov M.Y."/>
            <person name="Popov V.N."/>
        </authorList>
    </citation>
    <scope>NUCLEOTIDE SEQUENCE [LARGE SCALE GENOMIC DNA]</scope>
</reference>
<evidence type="ECO:0000313" key="1">
    <source>
        <dbReference type="EMBL" id="CRK86460.1"/>
    </source>
</evidence>
<dbReference type="EMBL" id="CVRI01000001">
    <property type="protein sequence ID" value="CRK86460.1"/>
    <property type="molecule type" value="Genomic_DNA"/>
</dbReference>